<dbReference type="Proteomes" id="UP000235611">
    <property type="component" value="Unassembled WGS sequence"/>
</dbReference>
<name>A0AAP8MVN6_9VIBR</name>
<sequence length="126" mass="13004">MANIKGATAQKRMYVGTHGNLSKEVLVVPLSTVADGGVVDVIEVPVGVNFVGMSIINEALGAGVKLTLTVDGKALVTDKDCAGAGNSVEAFKPVYTENKTYLTITVTGGEATGEVVLVPEYQSIGY</sequence>
<evidence type="ECO:0000313" key="1">
    <source>
        <dbReference type="EMBL" id="PMP10217.1"/>
    </source>
</evidence>
<comment type="caution">
    <text evidence="1">The sequence shown here is derived from an EMBL/GenBank/DDBJ whole genome shotgun (WGS) entry which is preliminary data.</text>
</comment>
<dbReference type="EMBL" id="MDBO01000075">
    <property type="protein sequence ID" value="PMP10217.1"/>
    <property type="molecule type" value="Genomic_DNA"/>
</dbReference>
<protein>
    <submittedName>
        <fullName evidence="1">Uncharacterized protein</fullName>
    </submittedName>
</protein>
<organism evidence="1 2">
    <name type="scientific">Vibrio breoganii</name>
    <dbReference type="NCBI Taxonomy" id="553239"/>
    <lineage>
        <taxon>Bacteria</taxon>
        <taxon>Pseudomonadati</taxon>
        <taxon>Pseudomonadota</taxon>
        <taxon>Gammaproteobacteria</taxon>
        <taxon>Vibrionales</taxon>
        <taxon>Vibrionaceae</taxon>
        <taxon>Vibrio</taxon>
    </lineage>
</organism>
<evidence type="ECO:0000313" key="2">
    <source>
        <dbReference type="Proteomes" id="UP000235611"/>
    </source>
</evidence>
<dbReference type="RefSeq" id="WP_102477773.1">
    <property type="nucleotide sequence ID" value="NZ_MDBO01000075.1"/>
</dbReference>
<reference evidence="2" key="1">
    <citation type="submission" date="2016-07" db="EMBL/GenBank/DDBJ databases">
        <title>Nontailed viruses are major unrecognized killers of bacteria in the ocean.</title>
        <authorList>
            <person name="Kauffman K."/>
            <person name="Hussain F."/>
            <person name="Yang J."/>
            <person name="Arevalo P."/>
            <person name="Brown J."/>
            <person name="Cutler M."/>
            <person name="Kelly L."/>
            <person name="Polz M.F."/>
        </authorList>
    </citation>
    <scope>NUCLEOTIDE SEQUENCE [LARGE SCALE GENOMIC DNA]</scope>
    <source>
        <strain evidence="2">10N.222.49.A5</strain>
    </source>
</reference>
<accession>A0AAP8MVN6</accession>
<dbReference type="AlphaFoldDB" id="A0AAP8MVN6"/>
<gene>
    <name evidence="1" type="ORF">BCS93_11115</name>
</gene>
<proteinExistence type="predicted"/>